<feature type="region of interest" description="Disordered" evidence="4">
    <location>
        <begin position="103"/>
        <end position="158"/>
    </location>
</feature>
<feature type="compositionally biased region" description="Basic and acidic residues" evidence="4">
    <location>
        <begin position="106"/>
        <end position="115"/>
    </location>
</feature>
<comment type="caution">
    <text evidence="6">The sequence shown here is derived from an EMBL/GenBank/DDBJ whole genome shotgun (WGS) entry which is preliminary data.</text>
</comment>
<dbReference type="GO" id="GO:0005524">
    <property type="term" value="F:ATP binding"/>
    <property type="evidence" value="ECO:0007669"/>
    <property type="project" value="UniProtKB-KW"/>
</dbReference>
<accession>A0A9P6GBM8</accession>
<dbReference type="OrthoDB" id="2401965at2759"/>
<dbReference type="Pfam" id="PF00012">
    <property type="entry name" value="HSP70"/>
    <property type="match status" value="1"/>
</dbReference>
<organism evidence="6 7">
    <name type="scientific">Paraphaeosphaeria minitans</name>
    <dbReference type="NCBI Taxonomy" id="565426"/>
    <lineage>
        <taxon>Eukaryota</taxon>
        <taxon>Fungi</taxon>
        <taxon>Dikarya</taxon>
        <taxon>Ascomycota</taxon>
        <taxon>Pezizomycotina</taxon>
        <taxon>Dothideomycetes</taxon>
        <taxon>Pleosporomycetidae</taxon>
        <taxon>Pleosporales</taxon>
        <taxon>Massarineae</taxon>
        <taxon>Didymosphaeriaceae</taxon>
        <taxon>Paraphaeosphaeria</taxon>
    </lineage>
</organism>
<name>A0A9P6GBM8_9PLEO</name>
<gene>
    <name evidence="6" type="ORF">PMIN01_09440</name>
</gene>
<comment type="similarity">
    <text evidence="1">Belongs to the heat shock protein 70 family.</text>
</comment>
<evidence type="ECO:0000256" key="2">
    <source>
        <dbReference type="ARBA" id="ARBA00022741"/>
    </source>
</evidence>
<reference evidence="6" key="1">
    <citation type="journal article" date="2020" name="Mol. Plant Microbe Interact.">
        <title>Genome Sequence of the Biocontrol Agent Coniothyrium minitans strain Conio (IMI 134523).</title>
        <authorList>
            <person name="Patel D."/>
            <person name="Shittu T.A."/>
            <person name="Baroncelli R."/>
            <person name="Muthumeenakshi S."/>
            <person name="Osborne T.H."/>
            <person name="Janganan T.K."/>
            <person name="Sreenivasaprasad S."/>
        </authorList>
    </citation>
    <scope>NUCLEOTIDE SEQUENCE</scope>
    <source>
        <strain evidence="6">Conio</strain>
    </source>
</reference>
<evidence type="ECO:0000256" key="5">
    <source>
        <dbReference type="SAM" id="Phobius"/>
    </source>
</evidence>
<keyword evidence="5" id="KW-0472">Membrane</keyword>
<dbReference type="InterPro" id="IPR018181">
    <property type="entry name" value="Heat_shock_70_CS"/>
</dbReference>
<dbReference type="InterPro" id="IPR043129">
    <property type="entry name" value="ATPase_NBD"/>
</dbReference>
<dbReference type="AlphaFoldDB" id="A0A9P6GBM8"/>
<evidence type="ECO:0000256" key="1">
    <source>
        <dbReference type="ARBA" id="ARBA00007381"/>
    </source>
</evidence>
<keyword evidence="5" id="KW-1133">Transmembrane helix</keyword>
<dbReference type="FunFam" id="3.30.420.40:FF:000028">
    <property type="entry name" value="heat shock 70 kDa protein-like"/>
    <property type="match status" value="1"/>
</dbReference>
<keyword evidence="5" id="KW-0812">Transmembrane</keyword>
<feature type="transmembrane region" description="Helical" evidence="5">
    <location>
        <begin position="224"/>
        <end position="253"/>
    </location>
</feature>
<keyword evidence="2" id="KW-0547">Nucleotide-binding</keyword>
<evidence type="ECO:0000256" key="3">
    <source>
        <dbReference type="ARBA" id="ARBA00022840"/>
    </source>
</evidence>
<dbReference type="InterPro" id="IPR013126">
    <property type="entry name" value="Hsp_70_fam"/>
</dbReference>
<proteinExistence type="inferred from homology"/>
<dbReference type="SUPFAM" id="SSF53067">
    <property type="entry name" value="Actin-like ATPase domain"/>
    <property type="match status" value="1"/>
</dbReference>
<dbReference type="GO" id="GO:0140662">
    <property type="term" value="F:ATP-dependent protein folding chaperone"/>
    <property type="evidence" value="ECO:0007669"/>
    <property type="project" value="InterPro"/>
</dbReference>
<protein>
    <submittedName>
        <fullName evidence="6">Glucose-regulated protein</fullName>
    </submittedName>
</protein>
<evidence type="ECO:0000313" key="6">
    <source>
        <dbReference type="EMBL" id="KAF9732582.1"/>
    </source>
</evidence>
<evidence type="ECO:0000313" key="7">
    <source>
        <dbReference type="Proteomes" id="UP000756921"/>
    </source>
</evidence>
<dbReference type="PROSITE" id="PS00297">
    <property type="entry name" value="HSP70_1"/>
    <property type="match status" value="1"/>
</dbReference>
<keyword evidence="7" id="KW-1185">Reference proteome</keyword>
<evidence type="ECO:0000256" key="4">
    <source>
        <dbReference type="SAM" id="MobiDB-lite"/>
    </source>
</evidence>
<keyword evidence="3" id="KW-0067">ATP-binding</keyword>
<sequence length="254" mass="28220">MRRLHNRYRLIATATSKFKSTPYSFVLSRQFSFLTGPRIPDCQRWTNRSPSRKTDRPISGPVIGIDLGTTDSCVGIMKNGKVEIVVNDQSDLSHHSKYTWCRRRTKAEPTSERRPSMTRLPSANNPGTTAGFWVRTGSLKSRPKRGPSRGASRAPSTRPVLSTLAASVAIRCDRFHPKPPVRLVWLATNQYPTEGPAEFELVSVQDFTNKIGVMPPLPNREGHLVLAMILASLKGFVPGVLWASYGFGLLIFAS</sequence>
<dbReference type="Gene3D" id="3.30.420.40">
    <property type="match status" value="1"/>
</dbReference>
<dbReference type="Proteomes" id="UP000756921">
    <property type="component" value="Unassembled WGS sequence"/>
</dbReference>
<feature type="compositionally biased region" description="Polar residues" evidence="4">
    <location>
        <begin position="119"/>
        <end position="128"/>
    </location>
</feature>
<dbReference type="EMBL" id="WJXW01000010">
    <property type="protein sequence ID" value="KAF9732582.1"/>
    <property type="molecule type" value="Genomic_DNA"/>
</dbReference>